<evidence type="ECO:0000313" key="2">
    <source>
        <dbReference type="EMBL" id="NYI93773.1"/>
    </source>
</evidence>
<dbReference type="Gene3D" id="3.90.180.10">
    <property type="entry name" value="Medium-chain alcohol dehydrogenases, catalytic domain"/>
    <property type="match status" value="1"/>
</dbReference>
<reference evidence="2 3" key="1">
    <citation type="submission" date="2020-07" db="EMBL/GenBank/DDBJ databases">
        <title>Sequencing the genomes of 1000 actinobacteria strains.</title>
        <authorList>
            <person name="Klenk H.-P."/>
        </authorList>
    </citation>
    <scope>NUCLEOTIDE SEQUENCE [LARGE SCALE GENOMIC DNA]</scope>
    <source>
        <strain evidence="2 3">DSM 45927</strain>
    </source>
</reference>
<dbReference type="InterPro" id="IPR011032">
    <property type="entry name" value="GroES-like_sf"/>
</dbReference>
<dbReference type="InterPro" id="IPR020843">
    <property type="entry name" value="ER"/>
</dbReference>
<dbReference type="Proteomes" id="UP000575985">
    <property type="component" value="Unassembled WGS sequence"/>
</dbReference>
<dbReference type="EMBL" id="JACCFO010000001">
    <property type="protein sequence ID" value="NYI93773.1"/>
    <property type="molecule type" value="Genomic_DNA"/>
</dbReference>
<dbReference type="SMART" id="SM00829">
    <property type="entry name" value="PKS_ER"/>
    <property type="match status" value="1"/>
</dbReference>
<dbReference type="SUPFAM" id="SSF50129">
    <property type="entry name" value="GroES-like"/>
    <property type="match status" value="1"/>
</dbReference>
<name>A0A853BEJ1_9ACTN</name>
<evidence type="ECO:0000259" key="1">
    <source>
        <dbReference type="SMART" id="SM00829"/>
    </source>
</evidence>
<dbReference type="InterPro" id="IPR036291">
    <property type="entry name" value="NAD(P)-bd_dom_sf"/>
</dbReference>
<dbReference type="CDD" id="cd08267">
    <property type="entry name" value="MDR1"/>
    <property type="match status" value="1"/>
</dbReference>
<dbReference type="AlphaFoldDB" id="A0A853BEJ1"/>
<dbReference type="Gene3D" id="3.40.50.720">
    <property type="entry name" value="NAD(P)-binding Rossmann-like Domain"/>
    <property type="match status" value="1"/>
</dbReference>
<dbReference type="Pfam" id="PF08240">
    <property type="entry name" value="ADH_N"/>
    <property type="match status" value="1"/>
</dbReference>
<accession>A0A853BEJ1</accession>
<gene>
    <name evidence="2" type="ORF">HNR12_000050</name>
</gene>
<keyword evidence="3" id="KW-1185">Reference proteome</keyword>
<organism evidence="2 3">
    <name type="scientific">Streptomonospora nanhaiensis</name>
    <dbReference type="NCBI Taxonomy" id="1323731"/>
    <lineage>
        <taxon>Bacteria</taxon>
        <taxon>Bacillati</taxon>
        <taxon>Actinomycetota</taxon>
        <taxon>Actinomycetes</taxon>
        <taxon>Streptosporangiales</taxon>
        <taxon>Nocardiopsidaceae</taxon>
        <taxon>Streptomonospora</taxon>
    </lineage>
</organism>
<sequence length="341" mass="34997">MSHSTPAPSARSPLPATMRAAVCRRYGPPDVLGVEQVPVPRPGDTGVLVRVEATTVDRADSAARMGAPALARLAFGLRRPRNPVLGSAAAGVVAARGAGVEDLRVGDPVVGVTGTSFGAHAEYVVLARAGVTALPAGISPETAVALADGGLTALPFLRDHARLRRGRRVLVNGASGSVGSAAVQLAKHLGATVTGVCGTANTELVAGLGADEVIDRTTADFTRTAPHGAYDLVFDAVGTSGFARCRPLLKQGGAYLTPVPSPAVLLQTAWTARFGRHRAAVAFTGLRPAEARAADLAHLLALAAAGDMRPVIDSRYPLQQAVQAHRRVDTGHKTEVVVLTA</sequence>
<dbReference type="PANTHER" id="PTHR44013">
    <property type="entry name" value="ZINC-TYPE ALCOHOL DEHYDROGENASE-LIKE PROTEIN C16A3.02C"/>
    <property type="match status" value="1"/>
</dbReference>
<dbReference type="InterPro" id="IPR052733">
    <property type="entry name" value="Chloroplast_QOR"/>
</dbReference>
<dbReference type="PANTHER" id="PTHR44013:SF1">
    <property type="entry name" value="ZINC-TYPE ALCOHOL DEHYDROGENASE-LIKE PROTEIN C16A3.02C"/>
    <property type="match status" value="1"/>
</dbReference>
<dbReference type="GO" id="GO:0016491">
    <property type="term" value="F:oxidoreductase activity"/>
    <property type="evidence" value="ECO:0007669"/>
    <property type="project" value="InterPro"/>
</dbReference>
<feature type="domain" description="Enoyl reductase (ER)" evidence="1">
    <location>
        <begin position="27"/>
        <end position="339"/>
    </location>
</feature>
<dbReference type="InterPro" id="IPR013154">
    <property type="entry name" value="ADH-like_N"/>
</dbReference>
<dbReference type="SUPFAM" id="SSF51735">
    <property type="entry name" value="NAD(P)-binding Rossmann-fold domains"/>
    <property type="match status" value="1"/>
</dbReference>
<proteinExistence type="predicted"/>
<evidence type="ECO:0000313" key="3">
    <source>
        <dbReference type="Proteomes" id="UP000575985"/>
    </source>
</evidence>
<dbReference type="Pfam" id="PF13602">
    <property type="entry name" value="ADH_zinc_N_2"/>
    <property type="match status" value="1"/>
</dbReference>
<comment type="caution">
    <text evidence="2">The sequence shown here is derived from an EMBL/GenBank/DDBJ whole genome shotgun (WGS) entry which is preliminary data.</text>
</comment>
<protein>
    <submittedName>
        <fullName evidence="2">NADPH:quinone reductase-like Zn-dependent oxidoreductase</fullName>
    </submittedName>
</protein>
<dbReference type="RefSeq" id="WP_338119693.1">
    <property type="nucleotide sequence ID" value="NZ_JACCFO010000001.1"/>
</dbReference>